<proteinExistence type="predicted"/>
<gene>
    <name evidence="2" type="ORF">CONPUDRAFT_113308</name>
</gene>
<feature type="compositionally biased region" description="Polar residues" evidence="1">
    <location>
        <begin position="1"/>
        <end position="18"/>
    </location>
</feature>
<dbReference type="EMBL" id="JH711591">
    <property type="protein sequence ID" value="EIW74721.1"/>
    <property type="molecule type" value="Genomic_DNA"/>
</dbReference>
<dbReference type="RefSeq" id="XP_007775311.1">
    <property type="nucleotide sequence ID" value="XM_007777121.1"/>
</dbReference>
<dbReference type="InterPro" id="IPR022036">
    <property type="entry name" value="DUF3605"/>
</dbReference>
<dbReference type="OMA" id="LIWTRIP"/>
<dbReference type="PANTHER" id="PTHR35020:SF2">
    <property type="entry name" value="N-ACETYLGLUCOSAMINE-INDUCED PROTEIN 1"/>
    <property type="match status" value="1"/>
</dbReference>
<feature type="region of interest" description="Disordered" evidence="1">
    <location>
        <begin position="1"/>
        <end position="25"/>
    </location>
</feature>
<evidence type="ECO:0000313" key="3">
    <source>
        <dbReference type="Proteomes" id="UP000053558"/>
    </source>
</evidence>
<keyword evidence="3" id="KW-1185">Reference proteome</keyword>
<evidence type="ECO:0000256" key="1">
    <source>
        <dbReference type="SAM" id="MobiDB-lite"/>
    </source>
</evidence>
<evidence type="ECO:0000313" key="2">
    <source>
        <dbReference type="EMBL" id="EIW74721.1"/>
    </source>
</evidence>
<dbReference type="GO" id="GO:0005737">
    <property type="term" value="C:cytoplasm"/>
    <property type="evidence" value="ECO:0007669"/>
    <property type="project" value="TreeGrafter"/>
</dbReference>
<sequence length="284" mass="32331">MTQTLPLTQPANAPSKQRSAALDEPEVPGPPTLEELMADYQAKFTWEQLKRIISYGDLGLLKRDNKLQERYMIWSDVVRRQHDGDMKKYLTDVRLNWGHPDTICKLPSSLPREWPASHPNGSVNGTTSSPNAFTRDLPFDSPYLSIIINDWPYSVPPEVEHALIWTRLPFLEQRIEDDDGLWGLTGTDAPRAADGGRLQLSDLDDCLEILKEWGVKREAVKDWSRPSSRTPEEQEMLDQAAEEVGGFVKRLWPADGWETAWFVNPPRLQSVPGLAHAHVFARRK</sequence>
<dbReference type="OrthoDB" id="498286at2759"/>
<protein>
    <submittedName>
        <fullName evidence="2">Uncharacterized protein</fullName>
    </submittedName>
</protein>
<organism evidence="2 3">
    <name type="scientific">Coniophora puteana (strain RWD-64-598)</name>
    <name type="common">Brown rot fungus</name>
    <dbReference type="NCBI Taxonomy" id="741705"/>
    <lineage>
        <taxon>Eukaryota</taxon>
        <taxon>Fungi</taxon>
        <taxon>Dikarya</taxon>
        <taxon>Basidiomycota</taxon>
        <taxon>Agaricomycotina</taxon>
        <taxon>Agaricomycetes</taxon>
        <taxon>Agaricomycetidae</taxon>
        <taxon>Boletales</taxon>
        <taxon>Coniophorineae</taxon>
        <taxon>Coniophoraceae</taxon>
        <taxon>Coniophora</taxon>
    </lineage>
</organism>
<dbReference type="KEGG" id="cput:CONPUDRAFT_113308"/>
<dbReference type="eggNOG" id="ENOG502S263">
    <property type="taxonomic scope" value="Eukaryota"/>
</dbReference>
<dbReference type="PANTHER" id="PTHR35020">
    <property type="entry name" value="N-ACETYLGLUCOSAMINE-INDUCED PROTEIN 1"/>
    <property type="match status" value="1"/>
</dbReference>
<dbReference type="GO" id="GO:0006044">
    <property type="term" value="P:N-acetylglucosamine metabolic process"/>
    <property type="evidence" value="ECO:0007669"/>
    <property type="project" value="TreeGrafter"/>
</dbReference>
<dbReference type="Proteomes" id="UP000053558">
    <property type="component" value="Unassembled WGS sequence"/>
</dbReference>
<accession>R7SEX4</accession>
<reference evidence="3" key="1">
    <citation type="journal article" date="2012" name="Science">
        <title>The Paleozoic origin of enzymatic lignin decomposition reconstructed from 31 fungal genomes.</title>
        <authorList>
            <person name="Floudas D."/>
            <person name="Binder M."/>
            <person name="Riley R."/>
            <person name="Barry K."/>
            <person name="Blanchette R.A."/>
            <person name="Henrissat B."/>
            <person name="Martinez A.T."/>
            <person name="Otillar R."/>
            <person name="Spatafora J.W."/>
            <person name="Yadav J.S."/>
            <person name="Aerts A."/>
            <person name="Benoit I."/>
            <person name="Boyd A."/>
            <person name="Carlson A."/>
            <person name="Copeland A."/>
            <person name="Coutinho P.M."/>
            <person name="de Vries R.P."/>
            <person name="Ferreira P."/>
            <person name="Findley K."/>
            <person name="Foster B."/>
            <person name="Gaskell J."/>
            <person name="Glotzer D."/>
            <person name="Gorecki P."/>
            <person name="Heitman J."/>
            <person name="Hesse C."/>
            <person name="Hori C."/>
            <person name="Igarashi K."/>
            <person name="Jurgens J.A."/>
            <person name="Kallen N."/>
            <person name="Kersten P."/>
            <person name="Kohler A."/>
            <person name="Kuees U."/>
            <person name="Kumar T.K.A."/>
            <person name="Kuo A."/>
            <person name="LaButti K."/>
            <person name="Larrondo L.F."/>
            <person name="Lindquist E."/>
            <person name="Ling A."/>
            <person name="Lombard V."/>
            <person name="Lucas S."/>
            <person name="Lundell T."/>
            <person name="Martin R."/>
            <person name="McLaughlin D.J."/>
            <person name="Morgenstern I."/>
            <person name="Morin E."/>
            <person name="Murat C."/>
            <person name="Nagy L.G."/>
            <person name="Nolan M."/>
            <person name="Ohm R.A."/>
            <person name="Patyshakuliyeva A."/>
            <person name="Rokas A."/>
            <person name="Ruiz-Duenas F.J."/>
            <person name="Sabat G."/>
            <person name="Salamov A."/>
            <person name="Samejima M."/>
            <person name="Schmutz J."/>
            <person name="Slot J.C."/>
            <person name="St John F."/>
            <person name="Stenlid J."/>
            <person name="Sun H."/>
            <person name="Sun S."/>
            <person name="Syed K."/>
            <person name="Tsang A."/>
            <person name="Wiebenga A."/>
            <person name="Young D."/>
            <person name="Pisabarro A."/>
            <person name="Eastwood D.C."/>
            <person name="Martin F."/>
            <person name="Cullen D."/>
            <person name="Grigoriev I.V."/>
            <person name="Hibbett D.S."/>
        </authorList>
    </citation>
    <scope>NUCLEOTIDE SEQUENCE [LARGE SCALE GENOMIC DNA]</scope>
    <source>
        <strain evidence="3">RWD-64-598 SS2</strain>
    </source>
</reference>
<dbReference type="Pfam" id="PF12239">
    <property type="entry name" value="DUF3605"/>
    <property type="match status" value="1"/>
</dbReference>
<dbReference type="GeneID" id="19199000"/>
<name>R7SEX4_CONPW</name>
<dbReference type="AlphaFoldDB" id="R7SEX4"/>